<sequence>MKTKSEWIDAAARFQAEARSFVDGRFVSSPNAATLEHVNPATGLPQYALALADDDLLNRAVDVARRRFDDGAWSRCHPSKRREAFLKLAMLIEENCERLALCETLDTGKAIRDSFLRDVPGSATTLRWYAEAVDKIYGETAPVGPGVLATINLEPVGVVGAVIPWNFPIETAFWKVAPALILGNSVVLKPDEKSSRSALLAAALAVEAGIPEGVFNVVTGGAELGRAMGLHPGIDALSFTGSTEVGKKFLEYSAHSNLKMISLECGGKSANVVFADTADLDRAASSAAAGIFFHQGQVCSANSRLLVEDKIADEFVERLRKEALAYSPGAPLDPETPAGTMIGTSHRDAVLAKIAGGKRDGGHVIGGVTKTVEGCDNFIEPTIVTGLTETSELVREEVFGPVLCVLPFNGEDAAIRMANDSPYALAASLWTGSFSRAHRVAARIRAGTVSVNAVDALDPALPFGGFKGSGFGRDLSLYALRNYAQPKAVWFDFRD</sequence>
<dbReference type="InterPro" id="IPR015590">
    <property type="entry name" value="Aldehyde_DH_dom"/>
</dbReference>
<evidence type="ECO:0000259" key="6">
    <source>
        <dbReference type="Pfam" id="PF00171"/>
    </source>
</evidence>
<reference evidence="8" key="1">
    <citation type="submission" date="2016-10" db="EMBL/GenBank/DDBJ databases">
        <authorList>
            <person name="Varghese N."/>
            <person name="Submissions S."/>
        </authorList>
    </citation>
    <scope>NUCLEOTIDE SEQUENCE [LARGE SCALE GENOMIC DNA]</scope>
    <source>
        <strain evidence="8">DSM 1565</strain>
    </source>
</reference>
<dbReference type="FunFam" id="3.40.605.10:FF:000007">
    <property type="entry name" value="NAD/NADP-dependent betaine aldehyde dehydrogenase"/>
    <property type="match status" value="1"/>
</dbReference>
<dbReference type="Gene3D" id="3.40.309.10">
    <property type="entry name" value="Aldehyde Dehydrogenase, Chain A, domain 2"/>
    <property type="match status" value="1"/>
</dbReference>
<evidence type="ECO:0000313" key="7">
    <source>
        <dbReference type="EMBL" id="SFV26977.1"/>
    </source>
</evidence>
<dbReference type="AlphaFoldDB" id="A0A1I7MX39"/>
<dbReference type="InterPro" id="IPR016163">
    <property type="entry name" value="Ald_DH_C"/>
</dbReference>
<dbReference type="OrthoDB" id="9812625at2"/>
<dbReference type="GO" id="GO:0016620">
    <property type="term" value="F:oxidoreductase activity, acting on the aldehyde or oxo group of donors, NAD or NADP as acceptor"/>
    <property type="evidence" value="ECO:0007669"/>
    <property type="project" value="InterPro"/>
</dbReference>
<comment type="similarity">
    <text evidence="1 5">Belongs to the aldehyde dehydrogenase family.</text>
</comment>
<keyword evidence="8" id="KW-1185">Reference proteome</keyword>
<accession>A0A1I7MX39</accession>
<dbReference type="Proteomes" id="UP000199423">
    <property type="component" value="Unassembled WGS sequence"/>
</dbReference>
<dbReference type="FunFam" id="3.40.309.10:FF:000012">
    <property type="entry name" value="Betaine aldehyde dehydrogenase"/>
    <property type="match status" value="1"/>
</dbReference>
<dbReference type="RefSeq" id="WP_092864115.1">
    <property type="nucleotide sequence ID" value="NZ_FPCH01000001.1"/>
</dbReference>
<dbReference type="PANTHER" id="PTHR11699">
    <property type="entry name" value="ALDEHYDE DEHYDROGENASE-RELATED"/>
    <property type="match status" value="1"/>
</dbReference>
<name>A0A1I7MX39_9HYPH</name>
<dbReference type="InterPro" id="IPR016162">
    <property type="entry name" value="Ald_DH_N"/>
</dbReference>
<evidence type="ECO:0000256" key="4">
    <source>
        <dbReference type="PROSITE-ProRule" id="PRU10007"/>
    </source>
</evidence>
<dbReference type="InterPro" id="IPR016161">
    <property type="entry name" value="Ald_DH/histidinol_DH"/>
</dbReference>
<dbReference type="InterPro" id="IPR016160">
    <property type="entry name" value="Ald_DH_CS_CYS"/>
</dbReference>
<dbReference type="InterPro" id="IPR029510">
    <property type="entry name" value="Ald_DH_CS_GLU"/>
</dbReference>
<dbReference type="STRING" id="51670.SAMN04488557_0648"/>
<evidence type="ECO:0000313" key="8">
    <source>
        <dbReference type="Proteomes" id="UP000199423"/>
    </source>
</evidence>
<gene>
    <name evidence="7" type="ORF">SAMN04488557_0648</name>
</gene>
<proteinExistence type="inferred from homology"/>
<protein>
    <submittedName>
        <fullName evidence="7">Gamma-glutamyl-gamma-aminobutyraldehyde dehydrogenase</fullName>
    </submittedName>
</protein>
<evidence type="ECO:0000256" key="5">
    <source>
        <dbReference type="RuleBase" id="RU003345"/>
    </source>
</evidence>
<dbReference type="PROSITE" id="PS00070">
    <property type="entry name" value="ALDEHYDE_DEHYDR_CYS"/>
    <property type="match status" value="1"/>
</dbReference>
<organism evidence="7 8">
    <name type="scientific">Hyphomicrobium facile</name>
    <dbReference type="NCBI Taxonomy" id="51670"/>
    <lineage>
        <taxon>Bacteria</taxon>
        <taxon>Pseudomonadati</taxon>
        <taxon>Pseudomonadota</taxon>
        <taxon>Alphaproteobacteria</taxon>
        <taxon>Hyphomicrobiales</taxon>
        <taxon>Hyphomicrobiaceae</taxon>
        <taxon>Hyphomicrobium</taxon>
    </lineage>
</organism>
<evidence type="ECO:0000256" key="3">
    <source>
        <dbReference type="ARBA" id="ARBA00023097"/>
    </source>
</evidence>
<dbReference type="PROSITE" id="PS00687">
    <property type="entry name" value="ALDEHYDE_DEHYDR_GLU"/>
    <property type="match status" value="1"/>
</dbReference>
<keyword evidence="3" id="KW-0558">Oxidation</keyword>
<dbReference type="Pfam" id="PF00171">
    <property type="entry name" value="Aldedh"/>
    <property type="match status" value="1"/>
</dbReference>
<dbReference type="EMBL" id="FPCH01000001">
    <property type="protein sequence ID" value="SFV26977.1"/>
    <property type="molecule type" value="Genomic_DNA"/>
</dbReference>
<evidence type="ECO:0000256" key="2">
    <source>
        <dbReference type="ARBA" id="ARBA00023002"/>
    </source>
</evidence>
<evidence type="ECO:0000256" key="1">
    <source>
        <dbReference type="ARBA" id="ARBA00009986"/>
    </source>
</evidence>
<feature type="active site" evidence="4">
    <location>
        <position position="264"/>
    </location>
</feature>
<feature type="domain" description="Aldehyde dehydrogenase" evidence="6">
    <location>
        <begin position="29"/>
        <end position="489"/>
    </location>
</feature>
<dbReference type="SUPFAM" id="SSF53720">
    <property type="entry name" value="ALDH-like"/>
    <property type="match status" value="1"/>
</dbReference>
<keyword evidence="2 5" id="KW-0560">Oxidoreductase</keyword>
<dbReference type="Gene3D" id="3.40.605.10">
    <property type="entry name" value="Aldehyde Dehydrogenase, Chain A, domain 1"/>
    <property type="match status" value="1"/>
</dbReference>